<dbReference type="HOGENOM" id="CLU_088618_3_1_1"/>
<evidence type="ECO:0000313" key="5">
    <source>
        <dbReference type="EMBL" id="KIP10678.1"/>
    </source>
</evidence>
<keyword evidence="1 3" id="KW-0732">Signal</keyword>
<evidence type="ECO:0000256" key="1">
    <source>
        <dbReference type="ARBA" id="ARBA00022729"/>
    </source>
</evidence>
<evidence type="ECO:0000256" key="3">
    <source>
        <dbReference type="SAM" id="SignalP"/>
    </source>
</evidence>
<sequence>MRTVATLFAFAASALALQVTQPTNATGWSTSGSNTVAWNAVSTDPSNFTVVLVNMNEFPNYSQILDALVVTSLDKQSVNPPSSGWPTGHGFQINLVADNEHLSTILAQSEQFSFIAPSGSSSGVSSTPASSASGATMTVPASSQ</sequence>
<evidence type="ECO:0000313" key="6">
    <source>
        <dbReference type="Proteomes" id="UP000053257"/>
    </source>
</evidence>
<dbReference type="Pfam" id="PF10342">
    <property type="entry name" value="Kre9_KNH"/>
    <property type="match status" value="1"/>
</dbReference>
<evidence type="ECO:0000256" key="2">
    <source>
        <dbReference type="SAM" id="MobiDB-lite"/>
    </source>
</evidence>
<reference evidence="5 6" key="1">
    <citation type="journal article" date="2014" name="PLoS Genet.">
        <title>Analysis of the Phlebiopsis gigantea genome, transcriptome and secretome provides insight into its pioneer colonization strategies of wood.</title>
        <authorList>
            <person name="Hori C."/>
            <person name="Ishida T."/>
            <person name="Igarashi K."/>
            <person name="Samejima M."/>
            <person name="Suzuki H."/>
            <person name="Master E."/>
            <person name="Ferreira P."/>
            <person name="Ruiz-Duenas F.J."/>
            <person name="Held B."/>
            <person name="Canessa P."/>
            <person name="Larrondo L.F."/>
            <person name="Schmoll M."/>
            <person name="Druzhinina I.S."/>
            <person name="Kubicek C.P."/>
            <person name="Gaskell J.A."/>
            <person name="Kersten P."/>
            <person name="St John F."/>
            <person name="Glasner J."/>
            <person name="Sabat G."/>
            <person name="Splinter BonDurant S."/>
            <person name="Syed K."/>
            <person name="Yadav J."/>
            <person name="Mgbeahuruike A.C."/>
            <person name="Kovalchuk A."/>
            <person name="Asiegbu F.O."/>
            <person name="Lackner G."/>
            <person name="Hoffmeister D."/>
            <person name="Rencoret J."/>
            <person name="Gutierrez A."/>
            <person name="Sun H."/>
            <person name="Lindquist E."/>
            <person name="Barry K."/>
            <person name="Riley R."/>
            <person name="Grigoriev I.V."/>
            <person name="Henrissat B."/>
            <person name="Kues U."/>
            <person name="Berka R.M."/>
            <person name="Martinez A.T."/>
            <person name="Covert S.F."/>
            <person name="Blanchette R.A."/>
            <person name="Cullen D."/>
        </authorList>
    </citation>
    <scope>NUCLEOTIDE SEQUENCE [LARGE SCALE GENOMIC DNA]</scope>
    <source>
        <strain evidence="5 6">11061_1 CR5-6</strain>
    </source>
</reference>
<name>A0A0C3PT61_PHLG1</name>
<feature type="domain" description="Yeast cell wall synthesis Kre9/Knh1-like N-terminal" evidence="4">
    <location>
        <begin position="21"/>
        <end position="113"/>
    </location>
</feature>
<feature type="compositionally biased region" description="Low complexity" evidence="2">
    <location>
        <begin position="117"/>
        <end position="136"/>
    </location>
</feature>
<keyword evidence="6" id="KW-1185">Reference proteome</keyword>
<protein>
    <recommendedName>
        <fullName evidence="4">Yeast cell wall synthesis Kre9/Knh1-like N-terminal domain-containing protein</fullName>
    </recommendedName>
</protein>
<gene>
    <name evidence="5" type="ORF">PHLGIDRAFT_65075</name>
</gene>
<evidence type="ECO:0000259" key="4">
    <source>
        <dbReference type="Pfam" id="PF10342"/>
    </source>
</evidence>
<dbReference type="EMBL" id="KN840452">
    <property type="protein sequence ID" value="KIP10678.1"/>
    <property type="molecule type" value="Genomic_DNA"/>
</dbReference>
<organism evidence="5 6">
    <name type="scientific">Phlebiopsis gigantea (strain 11061_1 CR5-6)</name>
    <name type="common">White-rot fungus</name>
    <name type="synonym">Peniophora gigantea</name>
    <dbReference type="NCBI Taxonomy" id="745531"/>
    <lineage>
        <taxon>Eukaryota</taxon>
        <taxon>Fungi</taxon>
        <taxon>Dikarya</taxon>
        <taxon>Basidiomycota</taxon>
        <taxon>Agaricomycotina</taxon>
        <taxon>Agaricomycetes</taxon>
        <taxon>Polyporales</taxon>
        <taxon>Phanerochaetaceae</taxon>
        <taxon>Phlebiopsis</taxon>
    </lineage>
</organism>
<dbReference type="InterPro" id="IPR052479">
    <property type="entry name" value="GPI-anchor_Adhesion_Reg"/>
</dbReference>
<dbReference type="InterPro" id="IPR018466">
    <property type="entry name" value="Kre9/Knh1-like_N"/>
</dbReference>
<proteinExistence type="predicted"/>
<dbReference type="AlphaFoldDB" id="A0A0C3PT61"/>
<dbReference type="OrthoDB" id="5316007at2759"/>
<accession>A0A0C3PT61</accession>
<dbReference type="STRING" id="745531.A0A0C3PT61"/>
<dbReference type="Proteomes" id="UP000053257">
    <property type="component" value="Unassembled WGS sequence"/>
</dbReference>
<feature type="region of interest" description="Disordered" evidence="2">
    <location>
        <begin position="117"/>
        <end position="144"/>
    </location>
</feature>
<feature type="chain" id="PRO_5002180531" description="Yeast cell wall synthesis Kre9/Knh1-like N-terminal domain-containing protein" evidence="3">
    <location>
        <begin position="17"/>
        <end position="144"/>
    </location>
</feature>
<dbReference type="PANTHER" id="PTHR35185">
    <property type="entry name" value="SERINE/THREONINE-RICH PROTEIN ADG2-RELATED"/>
    <property type="match status" value="1"/>
</dbReference>
<dbReference type="PANTHER" id="PTHR35185:SF1">
    <property type="entry name" value="UPF0619 GPI-ANCHORED MEMBRANE PROTEIN C1322.10"/>
    <property type="match status" value="1"/>
</dbReference>
<feature type="signal peptide" evidence="3">
    <location>
        <begin position="1"/>
        <end position="16"/>
    </location>
</feature>